<sequence length="286" mass="29543">MLTLALAATLVGFVLLVVGLITGTLWLALACIVVCLVGLIFLVADIVSSGRRSRADDEAGGGFGFAAGQHDEDGDDSDDARHASRSTEDGGPQPVSEQHQDTDTQSTEDRRRALWEGVISSPGAPDSERDAHGSDPRPPESVPTQAAPLPTLPGAPEADRHTAPSTAERGYDDYLRSVGAADARPRTPVADPAVSNPAGPNATGPNTASDPRGGQPLGPPGSGRIPAGPPGPAPTPRPFRDMHSSNVGPTAPLGDRTAGERPEKVDPLHPDWRPPSSDTPVPPPEL</sequence>
<keyword evidence="4" id="KW-1185">Reference proteome</keyword>
<feature type="compositionally biased region" description="Basic and acidic residues" evidence="1">
    <location>
        <begin position="126"/>
        <end position="138"/>
    </location>
</feature>
<keyword evidence="2" id="KW-0472">Membrane</keyword>
<dbReference type="EMBL" id="RKMH01000005">
    <property type="protein sequence ID" value="RPA63467.1"/>
    <property type="molecule type" value="Genomic_DNA"/>
</dbReference>
<dbReference type="OrthoDB" id="4380815at2"/>
<feature type="compositionally biased region" description="Basic and acidic residues" evidence="1">
    <location>
        <begin position="79"/>
        <end position="88"/>
    </location>
</feature>
<evidence type="ECO:0000256" key="1">
    <source>
        <dbReference type="SAM" id="MobiDB-lite"/>
    </source>
</evidence>
<keyword evidence="2" id="KW-1133">Transmembrane helix</keyword>
<comment type="caution">
    <text evidence="3">The sequence shown here is derived from an EMBL/GenBank/DDBJ whole genome shotgun (WGS) entry which is preliminary data.</text>
</comment>
<evidence type="ECO:0000313" key="3">
    <source>
        <dbReference type="EMBL" id="RPA63467.1"/>
    </source>
</evidence>
<keyword evidence="2" id="KW-0812">Transmembrane</keyword>
<evidence type="ECO:0000256" key="2">
    <source>
        <dbReference type="SAM" id="Phobius"/>
    </source>
</evidence>
<accession>A0A3N4GPR8</accession>
<feature type="compositionally biased region" description="Pro residues" evidence="1">
    <location>
        <begin position="227"/>
        <end position="237"/>
    </location>
</feature>
<reference evidence="3 4" key="1">
    <citation type="submission" date="2018-11" db="EMBL/GenBank/DDBJ databases">
        <title>Draft genome sequence of Gordonia sp. RS15-1S isolated from rice stems.</title>
        <authorList>
            <person name="Muangham S."/>
        </authorList>
    </citation>
    <scope>NUCLEOTIDE SEQUENCE [LARGE SCALE GENOMIC DNA]</scope>
    <source>
        <strain evidence="3 4">RS15-1S</strain>
    </source>
</reference>
<feature type="compositionally biased region" description="Basic and acidic residues" evidence="1">
    <location>
        <begin position="98"/>
        <end position="114"/>
    </location>
</feature>
<organism evidence="3 4">
    <name type="scientific">Gordonia oryzae</name>
    <dbReference type="NCBI Taxonomy" id="2487349"/>
    <lineage>
        <taxon>Bacteria</taxon>
        <taxon>Bacillati</taxon>
        <taxon>Actinomycetota</taxon>
        <taxon>Actinomycetes</taxon>
        <taxon>Mycobacteriales</taxon>
        <taxon>Gordoniaceae</taxon>
        <taxon>Gordonia</taxon>
    </lineage>
</organism>
<evidence type="ECO:0008006" key="5">
    <source>
        <dbReference type="Google" id="ProtNLM"/>
    </source>
</evidence>
<feature type="region of interest" description="Disordered" evidence="1">
    <location>
        <begin position="53"/>
        <end position="286"/>
    </location>
</feature>
<evidence type="ECO:0000313" key="4">
    <source>
        <dbReference type="Proteomes" id="UP000267536"/>
    </source>
</evidence>
<proteinExistence type="predicted"/>
<dbReference type="AlphaFoldDB" id="A0A3N4GPR8"/>
<dbReference type="Proteomes" id="UP000267536">
    <property type="component" value="Unassembled WGS sequence"/>
</dbReference>
<feature type="transmembrane region" description="Helical" evidence="2">
    <location>
        <begin position="26"/>
        <end position="44"/>
    </location>
</feature>
<protein>
    <recommendedName>
        <fullName evidence="5">DUF308 domain-containing protein</fullName>
    </recommendedName>
</protein>
<name>A0A3N4GPR8_9ACTN</name>
<gene>
    <name evidence="3" type="ORF">EF294_08175</name>
</gene>
<feature type="compositionally biased region" description="Basic and acidic residues" evidence="1">
    <location>
        <begin position="257"/>
        <end position="272"/>
    </location>
</feature>